<feature type="compositionally biased region" description="Low complexity" evidence="4">
    <location>
        <begin position="693"/>
        <end position="727"/>
    </location>
</feature>
<accession>A0A0C3PCV3</accession>
<evidence type="ECO:0000313" key="6">
    <source>
        <dbReference type="EMBL" id="KIP03008.1"/>
    </source>
</evidence>
<dbReference type="OrthoDB" id="5559380at2759"/>
<gene>
    <name evidence="6" type="ORF">PHLGIDRAFT_268563</name>
</gene>
<dbReference type="PANTHER" id="PTHR37271:SF1">
    <property type="entry name" value="KARYOGAMY PROTEIN KAR9"/>
    <property type="match status" value="1"/>
</dbReference>
<comment type="subcellular location">
    <subcellularLocation>
        <location evidence="1">Cytoplasm</location>
        <location evidence="1">Cytoskeleton</location>
    </subcellularLocation>
</comment>
<feature type="compositionally biased region" description="Polar residues" evidence="4">
    <location>
        <begin position="374"/>
        <end position="386"/>
    </location>
</feature>
<evidence type="ECO:0000256" key="2">
    <source>
        <dbReference type="ARBA" id="ARBA00022490"/>
    </source>
</evidence>
<dbReference type="GO" id="GO:0005816">
    <property type="term" value="C:spindle pole body"/>
    <property type="evidence" value="ECO:0007669"/>
    <property type="project" value="TreeGrafter"/>
</dbReference>
<feature type="compositionally biased region" description="Low complexity" evidence="4">
    <location>
        <begin position="533"/>
        <end position="557"/>
    </location>
</feature>
<dbReference type="AlphaFoldDB" id="A0A0C3PCV3"/>
<dbReference type="InterPro" id="IPR003108">
    <property type="entry name" value="GAR_dom"/>
</dbReference>
<dbReference type="InterPro" id="IPR036534">
    <property type="entry name" value="GAR_dom_sf"/>
</dbReference>
<dbReference type="GO" id="GO:0008017">
    <property type="term" value="F:microtubule binding"/>
    <property type="evidence" value="ECO:0007669"/>
    <property type="project" value="InterPro"/>
</dbReference>
<dbReference type="PANTHER" id="PTHR37271">
    <property type="entry name" value="KARYOGAMY PROTEIN KAR9"/>
    <property type="match status" value="1"/>
</dbReference>
<dbReference type="GO" id="GO:0030473">
    <property type="term" value="P:nuclear migration along microtubule"/>
    <property type="evidence" value="ECO:0007669"/>
    <property type="project" value="TreeGrafter"/>
</dbReference>
<dbReference type="InterPro" id="IPR013889">
    <property type="entry name" value="Karyogamy_KAR9"/>
</dbReference>
<keyword evidence="7" id="KW-1185">Reference proteome</keyword>
<dbReference type="Proteomes" id="UP000053257">
    <property type="component" value="Unassembled WGS sequence"/>
</dbReference>
<evidence type="ECO:0000256" key="1">
    <source>
        <dbReference type="ARBA" id="ARBA00004245"/>
    </source>
</evidence>
<feature type="compositionally biased region" description="Low complexity" evidence="4">
    <location>
        <begin position="603"/>
        <end position="614"/>
    </location>
</feature>
<evidence type="ECO:0000256" key="3">
    <source>
        <dbReference type="ARBA" id="ARBA00023212"/>
    </source>
</evidence>
<evidence type="ECO:0000256" key="4">
    <source>
        <dbReference type="SAM" id="MobiDB-lite"/>
    </source>
</evidence>
<feature type="compositionally biased region" description="Low complexity" evidence="4">
    <location>
        <begin position="645"/>
        <end position="656"/>
    </location>
</feature>
<dbReference type="GO" id="GO:0043332">
    <property type="term" value="C:mating projection tip"/>
    <property type="evidence" value="ECO:0007669"/>
    <property type="project" value="TreeGrafter"/>
</dbReference>
<evidence type="ECO:0000313" key="7">
    <source>
        <dbReference type="Proteomes" id="UP000053257"/>
    </source>
</evidence>
<dbReference type="Pfam" id="PF08580">
    <property type="entry name" value="KAR9"/>
    <property type="match status" value="1"/>
</dbReference>
<organism evidence="6 7">
    <name type="scientific">Phlebiopsis gigantea (strain 11061_1 CR5-6)</name>
    <name type="common">White-rot fungus</name>
    <name type="synonym">Peniophora gigantea</name>
    <dbReference type="NCBI Taxonomy" id="745531"/>
    <lineage>
        <taxon>Eukaryota</taxon>
        <taxon>Fungi</taxon>
        <taxon>Dikarya</taxon>
        <taxon>Basidiomycota</taxon>
        <taxon>Agaricomycotina</taxon>
        <taxon>Agaricomycetes</taxon>
        <taxon>Polyporales</taxon>
        <taxon>Phanerochaetaceae</taxon>
        <taxon>Phlebiopsis</taxon>
    </lineage>
</organism>
<feature type="region of interest" description="Disordered" evidence="4">
    <location>
        <begin position="344"/>
        <end position="738"/>
    </location>
</feature>
<keyword evidence="3" id="KW-0206">Cytoskeleton</keyword>
<dbReference type="GO" id="GO:0051293">
    <property type="term" value="P:establishment of spindle localization"/>
    <property type="evidence" value="ECO:0007669"/>
    <property type="project" value="TreeGrafter"/>
</dbReference>
<feature type="compositionally biased region" description="Polar residues" evidence="4">
    <location>
        <begin position="455"/>
        <end position="487"/>
    </location>
</feature>
<dbReference type="STRING" id="745531.A0A0C3PCV3"/>
<dbReference type="Pfam" id="PF02187">
    <property type="entry name" value="GAS2"/>
    <property type="match status" value="1"/>
</dbReference>
<keyword evidence="2" id="KW-0963">Cytoplasm</keyword>
<reference evidence="6 7" key="1">
    <citation type="journal article" date="2014" name="PLoS Genet.">
        <title>Analysis of the Phlebiopsis gigantea genome, transcriptome and secretome provides insight into its pioneer colonization strategies of wood.</title>
        <authorList>
            <person name="Hori C."/>
            <person name="Ishida T."/>
            <person name="Igarashi K."/>
            <person name="Samejima M."/>
            <person name="Suzuki H."/>
            <person name="Master E."/>
            <person name="Ferreira P."/>
            <person name="Ruiz-Duenas F.J."/>
            <person name="Held B."/>
            <person name="Canessa P."/>
            <person name="Larrondo L.F."/>
            <person name="Schmoll M."/>
            <person name="Druzhinina I.S."/>
            <person name="Kubicek C.P."/>
            <person name="Gaskell J.A."/>
            <person name="Kersten P."/>
            <person name="St John F."/>
            <person name="Glasner J."/>
            <person name="Sabat G."/>
            <person name="Splinter BonDurant S."/>
            <person name="Syed K."/>
            <person name="Yadav J."/>
            <person name="Mgbeahuruike A.C."/>
            <person name="Kovalchuk A."/>
            <person name="Asiegbu F.O."/>
            <person name="Lackner G."/>
            <person name="Hoffmeister D."/>
            <person name="Rencoret J."/>
            <person name="Gutierrez A."/>
            <person name="Sun H."/>
            <person name="Lindquist E."/>
            <person name="Barry K."/>
            <person name="Riley R."/>
            <person name="Grigoriev I.V."/>
            <person name="Henrissat B."/>
            <person name="Kues U."/>
            <person name="Berka R.M."/>
            <person name="Martinez A.T."/>
            <person name="Covert S.F."/>
            <person name="Blanchette R.A."/>
            <person name="Cullen D."/>
        </authorList>
    </citation>
    <scope>NUCLEOTIDE SEQUENCE [LARGE SCALE GENOMIC DNA]</scope>
    <source>
        <strain evidence="6 7">11061_1 CR5-6</strain>
    </source>
</reference>
<feature type="compositionally biased region" description="Polar residues" evidence="4">
    <location>
        <begin position="344"/>
        <end position="362"/>
    </location>
</feature>
<sequence>MLSLSASSSTSSFHSSSSLSSRARALPALPSAAAYSSCSSSASSSRVSLNTADDENVTITANSLSHLSLKGKQRSQEDLRLLAVSTHITELSYSISDIQTRIFEIQELRHKSQSGDASTTSVVIDQSLVQLDERLQFVKDGVAAVAEAIGPALESVKTPTATQNGYAGDDQLTLRKHATMLSEWEAVQKESQVLREELREDKWLTVFRTVTDQADGMMTSLEKAVNRCQDFIVKVRKHGPDDSLSRSSSSIASLGSSEGSTLTFEAFTTLSESYEAKKKHYMPATTKVLSIIDKGVQERVTKNGECLRRHAESTQRWQGLKDRIHRTDKDMDFVRQMFATSEITASGSESGVSGTTHQTKNGFLTPPSGGQVAKTKSGSSALSRSISPFRKLARKFTKGSRSPVPPTPTLPQFEKQMSLSPDPPRGLRHRSSLFNVLNKESSSLTPERPGHKHSQSLIPDSSPSRATDVNNSLTLKTNRPKWNSSTRVIDEAKPNTLRPAGQRRLSNAGQYSFLEDRSPLGSVTGTPYKRSVSRSSVASSRPWSPVTSSVSTAQSSVNMPLASLYRPPSRAQNPGLPLSPRIRPETPSHIPRPSLSGGSHWRSVSVSPSNSGSGQDDDGSFSLMQRAFSPIRSQTPSSHPPRPPSRSMIPMPVPSVQVYPDSRPSSSMSNHRPDSSMGFRGSAMRVQTPDAFRTTPRPSTATPRLPPSSFKDGTLPRTPLRPPSRSGAATPTLDGTPMYPYVPANARDPLDAEVAAVANSMAHGLLIERLEPALRVIPKEGEELRAQYAFSNALARKVVNLKLTTMTRTGRDQSTTTKKVMCRVGGGWKDLHVYIADRQAGMM</sequence>
<evidence type="ECO:0000259" key="5">
    <source>
        <dbReference type="PROSITE" id="PS51460"/>
    </source>
</evidence>
<name>A0A0C3PCV3_PHLG1</name>
<feature type="domain" description="GAR" evidence="5">
    <location>
        <begin position="745"/>
        <end position="842"/>
    </location>
</feature>
<dbReference type="GO" id="GO:0005938">
    <property type="term" value="C:cell cortex"/>
    <property type="evidence" value="ECO:0007669"/>
    <property type="project" value="TreeGrafter"/>
</dbReference>
<dbReference type="HOGENOM" id="CLU_333989_0_0_1"/>
<feature type="compositionally biased region" description="Polar residues" evidence="4">
    <location>
        <begin position="432"/>
        <end position="445"/>
    </location>
</feature>
<dbReference type="SUPFAM" id="SSF143575">
    <property type="entry name" value="GAS2 domain-like"/>
    <property type="match status" value="1"/>
</dbReference>
<proteinExistence type="predicted"/>
<protein>
    <recommendedName>
        <fullName evidence="5">GAR domain-containing protein</fullName>
    </recommendedName>
</protein>
<dbReference type="EMBL" id="KN840639">
    <property type="protein sequence ID" value="KIP03008.1"/>
    <property type="molecule type" value="Genomic_DNA"/>
</dbReference>
<dbReference type="PROSITE" id="PS51460">
    <property type="entry name" value="GAR"/>
    <property type="match status" value="1"/>
</dbReference>